<protein>
    <submittedName>
        <fullName evidence="1">Uncharacterized protein</fullName>
    </submittedName>
</protein>
<keyword evidence="2" id="KW-1185">Reference proteome</keyword>
<evidence type="ECO:0000313" key="2">
    <source>
        <dbReference type="Proteomes" id="UP000008370"/>
    </source>
</evidence>
<dbReference type="EMBL" id="JH931455">
    <property type="protein sequence ID" value="EKM48086.1"/>
    <property type="molecule type" value="Genomic_DNA"/>
</dbReference>
<dbReference type="RefSeq" id="XP_007403363.1">
    <property type="nucleotide sequence ID" value="XM_007403301.1"/>
</dbReference>
<dbReference type="Proteomes" id="UP000008370">
    <property type="component" value="Unassembled WGS sequence"/>
</dbReference>
<dbReference type="HOGENOM" id="CLU_2886568_0_0_1"/>
<organism evidence="1 2">
    <name type="scientific">Phanerochaete carnosa (strain HHB-10118-sp)</name>
    <name type="common">White-rot fungus</name>
    <name type="synonym">Peniophora carnosa</name>
    <dbReference type="NCBI Taxonomy" id="650164"/>
    <lineage>
        <taxon>Eukaryota</taxon>
        <taxon>Fungi</taxon>
        <taxon>Dikarya</taxon>
        <taxon>Basidiomycota</taxon>
        <taxon>Agaricomycotina</taxon>
        <taxon>Agaricomycetes</taxon>
        <taxon>Polyporales</taxon>
        <taxon>Phanerochaetaceae</taxon>
        <taxon>Phanerochaete</taxon>
    </lineage>
</organism>
<gene>
    <name evidence="1" type="ORF">PHACADRAFT_203270</name>
</gene>
<dbReference type="AlphaFoldDB" id="K5UF58"/>
<dbReference type="OrthoDB" id="3056173at2759"/>
<dbReference type="InParanoid" id="K5UF58"/>
<reference evidence="1 2" key="1">
    <citation type="journal article" date="2012" name="BMC Genomics">
        <title>Comparative genomics of the white-rot fungi, Phanerochaete carnosa and P. chrysosporium, to elucidate the genetic basis of the distinct wood types they colonize.</title>
        <authorList>
            <person name="Suzuki H."/>
            <person name="MacDonald J."/>
            <person name="Syed K."/>
            <person name="Salamov A."/>
            <person name="Hori C."/>
            <person name="Aerts A."/>
            <person name="Henrissat B."/>
            <person name="Wiebenga A."/>
            <person name="vanKuyk P.A."/>
            <person name="Barry K."/>
            <person name="Lindquist E."/>
            <person name="LaButti K."/>
            <person name="Lapidus A."/>
            <person name="Lucas S."/>
            <person name="Coutinho P."/>
            <person name="Gong Y."/>
            <person name="Samejima M."/>
            <person name="Mahadevan R."/>
            <person name="Abou-Zaid M."/>
            <person name="de Vries R.P."/>
            <person name="Igarashi K."/>
            <person name="Yadav J.S."/>
            <person name="Grigoriev I.V."/>
            <person name="Master E.R."/>
        </authorList>
    </citation>
    <scope>NUCLEOTIDE SEQUENCE [LARGE SCALE GENOMIC DNA]</scope>
    <source>
        <strain evidence="1 2">HHB-10118-sp</strain>
    </source>
</reference>
<evidence type="ECO:0000313" key="1">
    <source>
        <dbReference type="EMBL" id="EKM48086.1"/>
    </source>
</evidence>
<sequence length="63" mass="7280">MDANLRSLREKLGGDETKISDYFRDTLEDRHIHGVENMAESASFPRTTNVWQQEIDEIVNNAD</sequence>
<name>K5UF58_PHACS</name>
<proteinExistence type="predicted"/>
<accession>K5UF58</accession>
<dbReference type="KEGG" id="pco:PHACADRAFT_203270"/>
<dbReference type="GeneID" id="18912121"/>